<proteinExistence type="predicted"/>
<dbReference type="RefSeq" id="WP_340275979.1">
    <property type="nucleotide sequence ID" value="NZ_JBAKIA010000013.1"/>
</dbReference>
<dbReference type="Proteomes" id="UP001385499">
    <property type="component" value="Unassembled WGS sequence"/>
</dbReference>
<dbReference type="EMBL" id="JBAKIA010000013">
    <property type="protein sequence ID" value="MEJ8475744.1"/>
    <property type="molecule type" value="Genomic_DNA"/>
</dbReference>
<protein>
    <submittedName>
        <fullName evidence="1">Uncharacterized protein</fullName>
    </submittedName>
</protein>
<evidence type="ECO:0000313" key="1">
    <source>
        <dbReference type="EMBL" id="MEJ8475744.1"/>
    </source>
</evidence>
<organism evidence="1 2">
    <name type="scientific">Roseibium algae</name>
    <dbReference type="NCBI Taxonomy" id="3123038"/>
    <lineage>
        <taxon>Bacteria</taxon>
        <taxon>Pseudomonadati</taxon>
        <taxon>Pseudomonadota</taxon>
        <taxon>Alphaproteobacteria</taxon>
        <taxon>Hyphomicrobiales</taxon>
        <taxon>Stappiaceae</taxon>
        <taxon>Roseibium</taxon>
    </lineage>
</organism>
<evidence type="ECO:0000313" key="2">
    <source>
        <dbReference type="Proteomes" id="UP001385499"/>
    </source>
</evidence>
<accession>A0ABU8TNI6</accession>
<gene>
    <name evidence="1" type="ORF">V6575_16750</name>
</gene>
<reference evidence="1 2" key="1">
    <citation type="submission" date="2024-02" db="EMBL/GenBank/DDBJ databases">
        <title>Roseibium algae sp. nov., isolated from marine alga (Grateloupia sp.), showing potential in myo-inositol conversion.</title>
        <authorList>
            <person name="Wang Y."/>
        </authorList>
    </citation>
    <scope>NUCLEOTIDE SEQUENCE [LARGE SCALE GENOMIC DNA]</scope>
    <source>
        <strain evidence="1 2">H3510</strain>
    </source>
</reference>
<name>A0ABU8TNI6_9HYPH</name>
<comment type="caution">
    <text evidence="1">The sequence shown here is derived from an EMBL/GenBank/DDBJ whole genome shotgun (WGS) entry which is preliminary data.</text>
</comment>
<sequence length="42" mass="4576">MSEFVVAGVLLRSNHDLMARDALVRDSAMLLGICDLSAEVRT</sequence>
<keyword evidence="2" id="KW-1185">Reference proteome</keyword>